<dbReference type="AlphaFoldDB" id="A0AAD4YVG6"/>
<accession>A0AAD4YVG6</accession>
<feature type="region of interest" description="Disordered" evidence="1">
    <location>
        <begin position="70"/>
        <end position="93"/>
    </location>
</feature>
<dbReference type="Proteomes" id="UP001054821">
    <property type="component" value="Chromosome 6"/>
</dbReference>
<evidence type="ECO:0000256" key="1">
    <source>
        <dbReference type="SAM" id="MobiDB-lite"/>
    </source>
</evidence>
<reference evidence="2 3" key="1">
    <citation type="journal article" date="2022" name="G3 (Bethesda)">
        <title>Whole-genome sequence and methylome profiling of the almond [Prunus dulcis (Mill.) D.A. Webb] cultivar 'Nonpareil'.</title>
        <authorList>
            <person name="D'Amico-Willman K.M."/>
            <person name="Ouma W.Z."/>
            <person name="Meulia T."/>
            <person name="Sideli G.M."/>
            <person name="Gradziel T.M."/>
            <person name="Fresnedo-Ramirez J."/>
        </authorList>
    </citation>
    <scope>NUCLEOTIDE SEQUENCE [LARGE SCALE GENOMIC DNA]</scope>
    <source>
        <strain evidence="2">Clone GOH B32 T37-40</strain>
    </source>
</reference>
<protein>
    <submittedName>
        <fullName evidence="2">Uncharacterized protein</fullName>
    </submittedName>
</protein>
<feature type="compositionally biased region" description="Basic and acidic residues" evidence="1">
    <location>
        <begin position="70"/>
        <end position="79"/>
    </location>
</feature>
<gene>
    <name evidence="2" type="ORF">L3X38_032975</name>
</gene>
<name>A0AAD4YVG6_PRUDU</name>
<keyword evidence="3" id="KW-1185">Reference proteome</keyword>
<evidence type="ECO:0000313" key="3">
    <source>
        <dbReference type="Proteomes" id="UP001054821"/>
    </source>
</evidence>
<organism evidence="2 3">
    <name type="scientific">Prunus dulcis</name>
    <name type="common">Almond</name>
    <name type="synonym">Amygdalus dulcis</name>
    <dbReference type="NCBI Taxonomy" id="3755"/>
    <lineage>
        <taxon>Eukaryota</taxon>
        <taxon>Viridiplantae</taxon>
        <taxon>Streptophyta</taxon>
        <taxon>Embryophyta</taxon>
        <taxon>Tracheophyta</taxon>
        <taxon>Spermatophyta</taxon>
        <taxon>Magnoliopsida</taxon>
        <taxon>eudicotyledons</taxon>
        <taxon>Gunneridae</taxon>
        <taxon>Pentapetalae</taxon>
        <taxon>rosids</taxon>
        <taxon>fabids</taxon>
        <taxon>Rosales</taxon>
        <taxon>Rosaceae</taxon>
        <taxon>Amygdaloideae</taxon>
        <taxon>Amygdaleae</taxon>
        <taxon>Prunus</taxon>
    </lineage>
</organism>
<evidence type="ECO:0000313" key="2">
    <source>
        <dbReference type="EMBL" id="KAI5323902.1"/>
    </source>
</evidence>
<sequence>MYEAGIHDAHDIVLTSQDENALPITSLCREDAEPEAVVDDINLEPIAHDDDEKKDFIDDDPLEEEYFSRYEEESVHSDDYDVPELGSQLQLGL</sequence>
<dbReference type="EMBL" id="JAJFAZ020000006">
    <property type="protein sequence ID" value="KAI5323902.1"/>
    <property type="molecule type" value="Genomic_DNA"/>
</dbReference>
<comment type="caution">
    <text evidence="2">The sequence shown here is derived from an EMBL/GenBank/DDBJ whole genome shotgun (WGS) entry which is preliminary data.</text>
</comment>
<proteinExistence type="predicted"/>